<dbReference type="STRING" id="1330018.A0A167LP14"/>
<evidence type="ECO:0000256" key="6">
    <source>
        <dbReference type="SAM" id="Phobius"/>
    </source>
</evidence>
<organism evidence="8 9">
    <name type="scientific">Calocera viscosa (strain TUFC12733)</name>
    <dbReference type="NCBI Taxonomy" id="1330018"/>
    <lineage>
        <taxon>Eukaryota</taxon>
        <taxon>Fungi</taxon>
        <taxon>Dikarya</taxon>
        <taxon>Basidiomycota</taxon>
        <taxon>Agaricomycotina</taxon>
        <taxon>Dacrymycetes</taxon>
        <taxon>Dacrymycetales</taxon>
        <taxon>Dacrymycetaceae</taxon>
        <taxon>Calocera</taxon>
    </lineage>
</organism>
<name>A0A167LP14_CALVF</name>
<feature type="domain" description="TLC" evidence="7">
    <location>
        <begin position="35"/>
        <end position="229"/>
    </location>
</feature>
<dbReference type="Pfam" id="PF03798">
    <property type="entry name" value="TRAM_LAG1_CLN8"/>
    <property type="match status" value="1"/>
</dbReference>
<dbReference type="GO" id="GO:0055088">
    <property type="term" value="P:lipid homeostasis"/>
    <property type="evidence" value="ECO:0007669"/>
    <property type="project" value="TreeGrafter"/>
</dbReference>
<dbReference type="PANTHER" id="PTHR13439">
    <property type="entry name" value="CT120 PROTEIN"/>
    <property type="match status" value="1"/>
</dbReference>
<keyword evidence="2 5" id="KW-0812">Transmembrane</keyword>
<evidence type="ECO:0000256" key="5">
    <source>
        <dbReference type="PROSITE-ProRule" id="PRU00205"/>
    </source>
</evidence>
<dbReference type="GO" id="GO:0016020">
    <property type="term" value="C:membrane"/>
    <property type="evidence" value="ECO:0007669"/>
    <property type="project" value="UniProtKB-SubCell"/>
</dbReference>
<evidence type="ECO:0000256" key="2">
    <source>
        <dbReference type="ARBA" id="ARBA00022692"/>
    </source>
</evidence>
<keyword evidence="4 5" id="KW-0472">Membrane</keyword>
<keyword evidence="3 6" id="KW-1133">Transmembrane helix</keyword>
<dbReference type="InterPro" id="IPR050846">
    <property type="entry name" value="TLCD"/>
</dbReference>
<evidence type="ECO:0000256" key="4">
    <source>
        <dbReference type="ARBA" id="ARBA00023136"/>
    </source>
</evidence>
<comment type="subcellular location">
    <subcellularLocation>
        <location evidence="1">Membrane</location>
        <topology evidence="1">Multi-pass membrane protein</topology>
    </subcellularLocation>
</comment>
<sequence>MPLILRSFIVFNLTNALSSFLSPYVSKIYPTLPRKTKHAWDVRFTATLFASTISYLAWLVLDKPGLQDRAFGWDPEAGVLLSIACGYFAWDVFESITWYEDPGYLAHAIACLIIFGASFRPFLAYYAARFLLWEISTPFLHIHWWLDKTKQTGGTYQFVNGAILMTLFMAVRLIYGGYQSTQFWRTLGEIRDKVPLPMLVIYGVGNIFLQGLNWYWFYKMIAAMRKRFPAKDIAEKKQ</sequence>
<evidence type="ECO:0000313" key="8">
    <source>
        <dbReference type="EMBL" id="KZO95885.1"/>
    </source>
</evidence>
<dbReference type="PANTHER" id="PTHR13439:SF0">
    <property type="entry name" value="TOPOISOMERASE I DAMAGE AFFECTED PROTEIN 4"/>
    <property type="match status" value="1"/>
</dbReference>
<protein>
    <recommendedName>
        <fullName evidence="7">TLC domain-containing protein</fullName>
    </recommendedName>
</protein>
<dbReference type="AlphaFoldDB" id="A0A167LP14"/>
<accession>A0A167LP14</accession>
<proteinExistence type="predicted"/>
<evidence type="ECO:0000256" key="3">
    <source>
        <dbReference type="ARBA" id="ARBA00022989"/>
    </source>
</evidence>
<dbReference type="OrthoDB" id="10266980at2759"/>
<gene>
    <name evidence="8" type="ORF">CALVIDRAFT_155095</name>
</gene>
<feature type="transmembrane region" description="Helical" evidence="6">
    <location>
        <begin position="158"/>
        <end position="175"/>
    </location>
</feature>
<dbReference type="EMBL" id="KV417287">
    <property type="protein sequence ID" value="KZO95885.1"/>
    <property type="molecule type" value="Genomic_DNA"/>
</dbReference>
<reference evidence="8 9" key="1">
    <citation type="journal article" date="2016" name="Mol. Biol. Evol.">
        <title>Comparative Genomics of Early-Diverging Mushroom-Forming Fungi Provides Insights into the Origins of Lignocellulose Decay Capabilities.</title>
        <authorList>
            <person name="Nagy L.G."/>
            <person name="Riley R."/>
            <person name="Tritt A."/>
            <person name="Adam C."/>
            <person name="Daum C."/>
            <person name="Floudas D."/>
            <person name="Sun H."/>
            <person name="Yadav J.S."/>
            <person name="Pangilinan J."/>
            <person name="Larsson K.H."/>
            <person name="Matsuura K."/>
            <person name="Barry K."/>
            <person name="Labutti K."/>
            <person name="Kuo R."/>
            <person name="Ohm R.A."/>
            <person name="Bhattacharya S.S."/>
            <person name="Shirouzu T."/>
            <person name="Yoshinaga Y."/>
            <person name="Martin F.M."/>
            <person name="Grigoriev I.V."/>
            <person name="Hibbett D.S."/>
        </authorList>
    </citation>
    <scope>NUCLEOTIDE SEQUENCE [LARGE SCALE GENOMIC DNA]</scope>
    <source>
        <strain evidence="8 9">TUFC12733</strain>
    </source>
</reference>
<evidence type="ECO:0000259" key="7">
    <source>
        <dbReference type="PROSITE" id="PS50922"/>
    </source>
</evidence>
<feature type="transmembrane region" description="Helical" evidence="6">
    <location>
        <begin position="40"/>
        <end position="61"/>
    </location>
</feature>
<dbReference type="SMART" id="SM00724">
    <property type="entry name" value="TLC"/>
    <property type="match status" value="1"/>
</dbReference>
<feature type="transmembrane region" description="Helical" evidence="6">
    <location>
        <begin position="102"/>
        <end position="119"/>
    </location>
</feature>
<evidence type="ECO:0000256" key="1">
    <source>
        <dbReference type="ARBA" id="ARBA00004141"/>
    </source>
</evidence>
<dbReference type="PROSITE" id="PS50922">
    <property type="entry name" value="TLC"/>
    <property type="match status" value="1"/>
</dbReference>
<dbReference type="Proteomes" id="UP000076738">
    <property type="component" value="Unassembled WGS sequence"/>
</dbReference>
<feature type="transmembrane region" description="Helical" evidence="6">
    <location>
        <begin position="196"/>
        <end position="217"/>
    </location>
</feature>
<dbReference type="InterPro" id="IPR006634">
    <property type="entry name" value="TLC-dom"/>
</dbReference>
<dbReference type="GO" id="GO:0005783">
    <property type="term" value="C:endoplasmic reticulum"/>
    <property type="evidence" value="ECO:0007669"/>
    <property type="project" value="TreeGrafter"/>
</dbReference>
<keyword evidence="9" id="KW-1185">Reference proteome</keyword>
<evidence type="ECO:0000313" key="9">
    <source>
        <dbReference type="Proteomes" id="UP000076738"/>
    </source>
</evidence>